<evidence type="ECO:0000256" key="4">
    <source>
        <dbReference type="ARBA" id="ARBA00022989"/>
    </source>
</evidence>
<name>A0A0D6LWQ0_9BILA</name>
<evidence type="ECO:0000256" key="3">
    <source>
        <dbReference type="ARBA" id="ARBA00022692"/>
    </source>
</evidence>
<dbReference type="InterPro" id="IPR012435">
    <property type="entry name" value="TMEM144"/>
</dbReference>
<evidence type="ECO:0000256" key="1">
    <source>
        <dbReference type="ARBA" id="ARBA00004141"/>
    </source>
</evidence>
<organism evidence="7 8">
    <name type="scientific">Ancylostoma ceylanicum</name>
    <dbReference type="NCBI Taxonomy" id="53326"/>
    <lineage>
        <taxon>Eukaryota</taxon>
        <taxon>Metazoa</taxon>
        <taxon>Ecdysozoa</taxon>
        <taxon>Nematoda</taxon>
        <taxon>Chromadorea</taxon>
        <taxon>Rhabditida</taxon>
        <taxon>Rhabditina</taxon>
        <taxon>Rhabditomorpha</taxon>
        <taxon>Strongyloidea</taxon>
        <taxon>Ancylostomatidae</taxon>
        <taxon>Ancylostomatinae</taxon>
        <taxon>Ancylostoma</taxon>
    </lineage>
</organism>
<proteinExistence type="inferred from homology"/>
<evidence type="ECO:0008006" key="9">
    <source>
        <dbReference type="Google" id="ProtNLM"/>
    </source>
</evidence>
<feature type="transmembrane region" description="Helical" evidence="6">
    <location>
        <begin position="33"/>
        <end position="51"/>
    </location>
</feature>
<comment type="similarity">
    <text evidence="2">Belongs to the TMEM144 family.</text>
</comment>
<dbReference type="AlphaFoldDB" id="A0A0D6LWQ0"/>
<feature type="transmembrane region" description="Helical" evidence="6">
    <location>
        <begin position="205"/>
        <end position="226"/>
    </location>
</feature>
<evidence type="ECO:0000313" key="8">
    <source>
        <dbReference type="Proteomes" id="UP000054495"/>
    </source>
</evidence>
<keyword evidence="4 6" id="KW-1133">Transmembrane helix</keyword>
<accession>A0A0D6LWQ0</accession>
<dbReference type="SUPFAM" id="SSF103481">
    <property type="entry name" value="Multidrug resistance efflux transporter EmrE"/>
    <property type="match status" value="1"/>
</dbReference>
<evidence type="ECO:0000256" key="6">
    <source>
        <dbReference type="SAM" id="Phobius"/>
    </source>
</evidence>
<dbReference type="GO" id="GO:0016020">
    <property type="term" value="C:membrane"/>
    <property type="evidence" value="ECO:0007669"/>
    <property type="project" value="UniProtKB-SubCell"/>
</dbReference>
<keyword evidence="5 6" id="KW-0472">Membrane</keyword>
<reference evidence="7 8" key="1">
    <citation type="submission" date="2013-05" db="EMBL/GenBank/DDBJ databases">
        <title>Draft genome of the parasitic nematode Anyclostoma ceylanicum.</title>
        <authorList>
            <person name="Mitreva M."/>
        </authorList>
    </citation>
    <scope>NUCLEOTIDE SEQUENCE [LARGE SCALE GENOMIC DNA]</scope>
</reference>
<dbReference type="PANTHER" id="PTHR16119">
    <property type="entry name" value="TRANSMEMBRANE PROTEIN 144"/>
    <property type="match status" value="1"/>
</dbReference>
<dbReference type="GO" id="GO:0015144">
    <property type="term" value="F:carbohydrate transmembrane transporter activity"/>
    <property type="evidence" value="ECO:0007669"/>
    <property type="project" value="InterPro"/>
</dbReference>
<evidence type="ECO:0000313" key="7">
    <source>
        <dbReference type="EMBL" id="EPB76475.1"/>
    </source>
</evidence>
<feature type="transmembrane region" description="Helical" evidence="6">
    <location>
        <begin position="173"/>
        <end position="193"/>
    </location>
</feature>
<sequence>MEWIGLFAAVFASVLFGSVFVPIKRVAAGDGFTAQLFMCIGAFMAAAVVHASLYFPPVYGFAMISGTLWCTANAFAIQIINRLGLALSVLVWNTVSCLTGWATSRYGLFGLPPAIPASTVLNYLGIIGLIAGGAMYLFVKNNAQETTDVDRRDEKNHPEEFADAPTDCLSYVFSFYCGVLCTSIFIFAVYCLIKRNKPWMNPEAAVPSMLGGAIVAVGMAGFGVAIDRLDQAIAYPICAMAPGLVASLWSILYFREITDRQNLLRLTVAYALTLAGVALVTLSREVSVL</sequence>
<dbReference type="PANTHER" id="PTHR16119:SF16">
    <property type="entry name" value="TRANSMEMBRANE PROTEIN 144 HOMOLOG"/>
    <property type="match status" value="1"/>
</dbReference>
<keyword evidence="8" id="KW-1185">Reference proteome</keyword>
<gene>
    <name evidence="7" type="ORF">ANCCEY_04459</name>
</gene>
<dbReference type="InterPro" id="IPR037185">
    <property type="entry name" value="EmrE-like"/>
</dbReference>
<feature type="transmembrane region" description="Helical" evidence="6">
    <location>
        <begin position="232"/>
        <end position="254"/>
    </location>
</feature>
<dbReference type="InterPro" id="IPR010651">
    <property type="entry name" value="Sugar_transport"/>
</dbReference>
<dbReference type="Pfam" id="PF07857">
    <property type="entry name" value="TMEM144"/>
    <property type="match status" value="2"/>
</dbReference>
<keyword evidence="3 6" id="KW-0812">Transmembrane</keyword>
<dbReference type="EMBL" id="KE124863">
    <property type="protein sequence ID" value="EPB76475.1"/>
    <property type="molecule type" value="Genomic_DNA"/>
</dbReference>
<feature type="transmembrane region" description="Helical" evidence="6">
    <location>
        <begin position="263"/>
        <end position="282"/>
    </location>
</feature>
<evidence type="ECO:0000256" key="5">
    <source>
        <dbReference type="ARBA" id="ARBA00023136"/>
    </source>
</evidence>
<comment type="subcellular location">
    <subcellularLocation>
        <location evidence="1">Membrane</location>
        <topology evidence="1">Multi-pass membrane protein</topology>
    </subcellularLocation>
</comment>
<evidence type="ECO:0000256" key="2">
    <source>
        <dbReference type="ARBA" id="ARBA00005731"/>
    </source>
</evidence>
<dbReference type="Proteomes" id="UP000054495">
    <property type="component" value="Unassembled WGS sequence"/>
</dbReference>
<dbReference type="Gene3D" id="1.10.3730.20">
    <property type="match status" value="1"/>
</dbReference>
<protein>
    <recommendedName>
        <fullName evidence="9">Sugar transport protein</fullName>
    </recommendedName>
</protein>